<keyword evidence="4" id="KW-1185">Reference proteome</keyword>
<organism evidence="3 4">
    <name type="scientific">Blastomyces parvus</name>
    <dbReference type="NCBI Taxonomy" id="2060905"/>
    <lineage>
        <taxon>Eukaryota</taxon>
        <taxon>Fungi</taxon>
        <taxon>Dikarya</taxon>
        <taxon>Ascomycota</taxon>
        <taxon>Pezizomycotina</taxon>
        <taxon>Eurotiomycetes</taxon>
        <taxon>Eurotiomycetidae</taxon>
        <taxon>Onygenales</taxon>
        <taxon>Ajellomycetaceae</taxon>
        <taxon>Blastomyces</taxon>
    </lineage>
</organism>
<feature type="domain" description="DUF7587" evidence="2">
    <location>
        <begin position="215"/>
        <end position="353"/>
    </location>
</feature>
<dbReference type="STRING" id="2060905.A0A2B7WSJ8"/>
<protein>
    <recommendedName>
        <fullName evidence="2">DUF7587 domain-containing protein</fullName>
    </recommendedName>
</protein>
<evidence type="ECO:0000313" key="3">
    <source>
        <dbReference type="EMBL" id="PGH02364.1"/>
    </source>
</evidence>
<comment type="caution">
    <text evidence="3">The sequence shown here is derived from an EMBL/GenBank/DDBJ whole genome shotgun (WGS) entry which is preliminary data.</text>
</comment>
<gene>
    <name evidence="3" type="ORF">GX51_04672</name>
</gene>
<dbReference type="InterPro" id="IPR056009">
    <property type="entry name" value="DUF7587"/>
</dbReference>
<accession>A0A2B7WSJ8</accession>
<evidence type="ECO:0000313" key="4">
    <source>
        <dbReference type="Proteomes" id="UP000224080"/>
    </source>
</evidence>
<feature type="region of interest" description="Disordered" evidence="1">
    <location>
        <begin position="1"/>
        <end position="22"/>
    </location>
</feature>
<dbReference type="AlphaFoldDB" id="A0A2B7WSJ8"/>
<evidence type="ECO:0000256" key="1">
    <source>
        <dbReference type="SAM" id="MobiDB-lite"/>
    </source>
</evidence>
<dbReference type="Pfam" id="PF24494">
    <property type="entry name" value="DUF7587"/>
    <property type="match status" value="1"/>
</dbReference>
<name>A0A2B7WSJ8_9EURO</name>
<dbReference type="Proteomes" id="UP000224080">
    <property type="component" value="Unassembled WGS sequence"/>
</dbReference>
<dbReference type="EMBL" id="PDNC01000060">
    <property type="protein sequence ID" value="PGH02364.1"/>
    <property type="molecule type" value="Genomic_DNA"/>
</dbReference>
<proteinExistence type="predicted"/>
<evidence type="ECO:0000259" key="2">
    <source>
        <dbReference type="Pfam" id="PF24494"/>
    </source>
</evidence>
<dbReference type="OrthoDB" id="5397734at2759"/>
<feature type="region of interest" description="Disordered" evidence="1">
    <location>
        <begin position="186"/>
        <end position="211"/>
    </location>
</feature>
<sequence>MEAPQLQSPPQSDRDKDEEYPPFLDFGMIKPPRHRWTDPQREVLCVLRRFYSLAKKDETAIFNYIFDAEIEGFKNGLPVTTVNTQHYDMVLRRHVIWISVNSAPLADDEEYKECRRIIEIASTELGIPLNRKNCDDRPVKLPKYPGFQLLQSFFCPRTTSDPDADSTYTAPEPATVPAAVPATAPAAEPAEPGYARGAEFCKPGMKPRHTRTQERPQILYRFFNEQSNGVNDPQHFSSGLANTMHPSFYNRGDIDAMAKTHLSRYEIKSPFISTFSTLLPCVHRMLTKGQNSRVSIIDASKLQQNGIFSAQDILSKDPLSSDITPGYCGWSEWLIWREIPESSIVCTITRSDLLNIAEIHHDIGSILQIKDIMSFTYNRKPLHHKLRASPTKFNNAAGVTVGKFLGIVNLPVEYINQVALKIAHGWRFTRETRYAPDDEFLDGVQVGYSNSALTSATAITTPPITPQKSGRKQEVIVIDDDDTDAEVNDQHGQEVVVIEDDEDVVVVVVEEMEEVEVMELDEEAEVMVIEDAEENYHHEHQINQEEEALDRFREELCRTIESESEMAGEITQRPGTAYRWESVEVEMGGNEAAANIFAQDRERVNRMMGW</sequence>
<feature type="compositionally biased region" description="Polar residues" evidence="1">
    <location>
        <begin position="1"/>
        <end position="11"/>
    </location>
</feature>
<reference evidence="3 4" key="1">
    <citation type="submission" date="2017-10" db="EMBL/GenBank/DDBJ databases">
        <title>Comparative genomics in systemic dimorphic fungi from Ajellomycetaceae.</title>
        <authorList>
            <person name="Munoz J.F."/>
            <person name="Mcewen J.G."/>
            <person name="Clay O.K."/>
            <person name="Cuomo C.A."/>
        </authorList>
    </citation>
    <scope>NUCLEOTIDE SEQUENCE [LARGE SCALE GENOMIC DNA]</scope>
    <source>
        <strain evidence="3 4">UAMH130</strain>
    </source>
</reference>